<dbReference type="RefSeq" id="WP_076445842.1">
    <property type="nucleotide sequence ID" value="NZ_FTOQ01000002.1"/>
</dbReference>
<sequence>MRVTKRTNIATRVLMYCAVHSSHLVTKAQIARACNSSEHHLGQIVNQLAQLGYLETRRGRHGGLKLARTPDKIPLGPLFRAFEAKAPLAECFVAETNTCPLVDACRLRNALTNAAEAFYAALDEVTLDDLVLDNAPLSKVFGLDTPAPLARPAALE</sequence>
<dbReference type="NCBIfam" id="TIGR00738">
    <property type="entry name" value="rrf2_super"/>
    <property type="match status" value="1"/>
</dbReference>
<name>A0A1N7L6B2_9RHOB</name>
<dbReference type="Pfam" id="PF02082">
    <property type="entry name" value="Rrf2"/>
    <property type="match status" value="1"/>
</dbReference>
<dbReference type="GO" id="GO:0003700">
    <property type="term" value="F:DNA-binding transcription factor activity"/>
    <property type="evidence" value="ECO:0007669"/>
    <property type="project" value="TreeGrafter"/>
</dbReference>
<dbReference type="Proteomes" id="UP000186684">
    <property type="component" value="Unassembled WGS sequence"/>
</dbReference>
<gene>
    <name evidence="2" type="ORF">SAMN05421759_102406</name>
</gene>
<dbReference type="PANTHER" id="PTHR33221">
    <property type="entry name" value="WINGED HELIX-TURN-HELIX TRANSCRIPTIONAL REGULATOR, RRF2 FAMILY"/>
    <property type="match status" value="1"/>
</dbReference>
<reference evidence="3" key="1">
    <citation type="submission" date="2017-01" db="EMBL/GenBank/DDBJ databases">
        <authorList>
            <person name="Varghese N."/>
            <person name="Submissions S."/>
        </authorList>
    </citation>
    <scope>NUCLEOTIDE SEQUENCE [LARGE SCALE GENOMIC DNA]</scope>
    <source>
        <strain evidence="3">DSM 29430</strain>
    </source>
</reference>
<keyword evidence="1" id="KW-0238">DNA-binding</keyword>
<dbReference type="AlphaFoldDB" id="A0A1N7L6B2"/>
<dbReference type="PROSITE" id="PS51197">
    <property type="entry name" value="HTH_RRF2_2"/>
    <property type="match status" value="1"/>
</dbReference>
<dbReference type="STRING" id="633194.SAMN05421759_102406"/>
<evidence type="ECO:0000313" key="2">
    <source>
        <dbReference type="EMBL" id="SIS69230.1"/>
    </source>
</evidence>
<organism evidence="2 3">
    <name type="scientific">Roseivivax lentus</name>
    <dbReference type="NCBI Taxonomy" id="633194"/>
    <lineage>
        <taxon>Bacteria</taxon>
        <taxon>Pseudomonadati</taxon>
        <taxon>Pseudomonadota</taxon>
        <taxon>Alphaproteobacteria</taxon>
        <taxon>Rhodobacterales</taxon>
        <taxon>Roseobacteraceae</taxon>
        <taxon>Roseivivax</taxon>
    </lineage>
</organism>
<dbReference type="InterPro" id="IPR000944">
    <property type="entry name" value="Tscrpt_reg_Rrf2"/>
</dbReference>
<keyword evidence="3" id="KW-1185">Reference proteome</keyword>
<dbReference type="GO" id="GO:0003677">
    <property type="term" value="F:DNA binding"/>
    <property type="evidence" value="ECO:0007669"/>
    <property type="project" value="UniProtKB-KW"/>
</dbReference>
<dbReference type="SUPFAM" id="SSF46785">
    <property type="entry name" value="Winged helix' DNA-binding domain"/>
    <property type="match status" value="1"/>
</dbReference>
<dbReference type="PANTHER" id="PTHR33221:SF4">
    <property type="entry name" value="HTH-TYPE TRANSCRIPTIONAL REPRESSOR NSRR"/>
    <property type="match status" value="1"/>
</dbReference>
<dbReference type="Gene3D" id="1.10.10.10">
    <property type="entry name" value="Winged helix-like DNA-binding domain superfamily/Winged helix DNA-binding domain"/>
    <property type="match status" value="1"/>
</dbReference>
<dbReference type="GO" id="GO:0005829">
    <property type="term" value="C:cytosol"/>
    <property type="evidence" value="ECO:0007669"/>
    <property type="project" value="TreeGrafter"/>
</dbReference>
<protein>
    <submittedName>
        <fullName evidence="2">Transcriptional regulator, BadM/Rrf2 family</fullName>
    </submittedName>
</protein>
<accession>A0A1N7L6B2</accession>
<dbReference type="InterPro" id="IPR036390">
    <property type="entry name" value="WH_DNA-bd_sf"/>
</dbReference>
<dbReference type="EMBL" id="FTOQ01000002">
    <property type="protein sequence ID" value="SIS69230.1"/>
    <property type="molecule type" value="Genomic_DNA"/>
</dbReference>
<evidence type="ECO:0000256" key="1">
    <source>
        <dbReference type="ARBA" id="ARBA00023125"/>
    </source>
</evidence>
<proteinExistence type="predicted"/>
<dbReference type="OrthoDB" id="9795923at2"/>
<evidence type="ECO:0000313" key="3">
    <source>
        <dbReference type="Proteomes" id="UP000186684"/>
    </source>
</evidence>
<dbReference type="InterPro" id="IPR036388">
    <property type="entry name" value="WH-like_DNA-bd_sf"/>
</dbReference>